<proteinExistence type="predicted"/>
<evidence type="ECO:0000313" key="3">
    <source>
        <dbReference type="Proteomes" id="UP000617628"/>
    </source>
</evidence>
<keyword evidence="3" id="KW-1185">Reference proteome</keyword>
<reference evidence="2" key="1">
    <citation type="submission" date="2021-01" db="EMBL/GenBank/DDBJ databases">
        <title>Modified the classification status of verrucomicrobia.</title>
        <authorList>
            <person name="Feng X."/>
        </authorList>
    </citation>
    <scope>NUCLEOTIDE SEQUENCE</scope>
    <source>
        <strain evidence="2">KCTC 13126</strain>
    </source>
</reference>
<dbReference type="Proteomes" id="UP000617628">
    <property type="component" value="Unassembled WGS sequence"/>
</dbReference>
<dbReference type="RefSeq" id="WP_200356211.1">
    <property type="nucleotide sequence ID" value="NZ_JAENIL010000025.1"/>
</dbReference>
<accession>A0A934RWB5</accession>
<comment type="caution">
    <text evidence="2">The sequence shown here is derived from an EMBL/GenBank/DDBJ whole genome shotgun (WGS) entry which is preliminary data.</text>
</comment>
<name>A0A934RWB5_9BACT</name>
<gene>
    <name evidence="2" type="ORF">JIN87_14055</name>
</gene>
<dbReference type="AlphaFoldDB" id="A0A934RWB5"/>
<evidence type="ECO:0000313" key="2">
    <source>
        <dbReference type="EMBL" id="MBK1877997.1"/>
    </source>
</evidence>
<organism evidence="2 3">
    <name type="scientific">Pelagicoccus mobilis</name>
    <dbReference type="NCBI Taxonomy" id="415221"/>
    <lineage>
        <taxon>Bacteria</taxon>
        <taxon>Pseudomonadati</taxon>
        <taxon>Verrucomicrobiota</taxon>
        <taxon>Opitutia</taxon>
        <taxon>Puniceicoccales</taxon>
        <taxon>Pelagicoccaceae</taxon>
        <taxon>Pelagicoccus</taxon>
    </lineage>
</organism>
<feature type="region of interest" description="Disordered" evidence="1">
    <location>
        <begin position="1"/>
        <end position="25"/>
    </location>
</feature>
<dbReference type="EMBL" id="JAENIL010000025">
    <property type="protein sequence ID" value="MBK1877997.1"/>
    <property type="molecule type" value="Genomic_DNA"/>
</dbReference>
<protein>
    <submittedName>
        <fullName evidence="2">Uncharacterized protein</fullName>
    </submittedName>
</protein>
<sequence length="95" mass="10954">METALNSTDHIPTPEVVSPTANWGKPTFKKGLKLRTKLKLRNEFGERSIHQPTEQPTLNRIKADQDELLDAINQIKSTVNTTRRLHAQYFNQEEK</sequence>
<evidence type="ECO:0000256" key="1">
    <source>
        <dbReference type="SAM" id="MobiDB-lite"/>
    </source>
</evidence>
<feature type="compositionally biased region" description="Polar residues" evidence="1">
    <location>
        <begin position="1"/>
        <end position="10"/>
    </location>
</feature>